<dbReference type="Pfam" id="PF03551">
    <property type="entry name" value="PadR"/>
    <property type="match status" value="1"/>
</dbReference>
<organism evidence="2 3">
    <name type="scientific">Microbacterium thalli</name>
    <dbReference type="NCBI Taxonomy" id="3027921"/>
    <lineage>
        <taxon>Bacteria</taxon>
        <taxon>Bacillati</taxon>
        <taxon>Actinomycetota</taxon>
        <taxon>Actinomycetes</taxon>
        <taxon>Micrococcales</taxon>
        <taxon>Microbacteriaceae</taxon>
        <taxon>Microbacterium</taxon>
    </lineage>
</organism>
<feature type="domain" description="Transcription regulator PadR N-terminal" evidence="1">
    <location>
        <begin position="15"/>
        <end position="89"/>
    </location>
</feature>
<dbReference type="Gene3D" id="1.10.10.10">
    <property type="entry name" value="Winged helix-like DNA-binding domain superfamily/Winged helix DNA-binding domain"/>
    <property type="match status" value="1"/>
</dbReference>
<reference evidence="2 3" key="1">
    <citation type="submission" date="2023-02" db="EMBL/GenBank/DDBJ databases">
        <title>Study of novel species of the Microbacterium genus.</title>
        <authorList>
            <person name="Arroyo-Herrera I."/>
            <person name="Roman-Ponce B."/>
            <person name="Vasquez-Murrieta M.S."/>
        </authorList>
    </citation>
    <scope>NUCLEOTIDE SEQUENCE [LARGE SCALE GENOMIC DNA]</scope>
    <source>
        <strain evidence="2 3">NE1TT3</strain>
    </source>
</reference>
<name>A0ABT5SDZ6_9MICO</name>
<evidence type="ECO:0000259" key="1">
    <source>
        <dbReference type="Pfam" id="PF03551"/>
    </source>
</evidence>
<dbReference type="Proteomes" id="UP001218170">
    <property type="component" value="Unassembled WGS sequence"/>
</dbReference>
<dbReference type="PANTHER" id="PTHR43252:SF7">
    <property type="entry name" value="TRANSCRIPTIONAL REGULATOR YQJI"/>
    <property type="match status" value="1"/>
</dbReference>
<accession>A0ABT5SDZ6</accession>
<dbReference type="InterPro" id="IPR036390">
    <property type="entry name" value="WH_DNA-bd_sf"/>
</dbReference>
<comment type="caution">
    <text evidence="2">The sequence shown here is derived from an EMBL/GenBank/DDBJ whole genome shotgun (WGS) entry which is preliminary data.</text>
</comment>
<sequence length="207" mass="23106">MSDAVDRLTPLGLMLLALLREDDMHAYEMIRLLRDRKADRLVALTHGTIYHTVARLGRQGLIVETGTNRAGNRPERTTYALTDAGAAALVAWIRRELPAIDRPERFRVALTEAHNLDRADVLALLAERRAALAASLEAHRAARARAIEHGSYPQFLIEVHRETALLAADVAWLDEAVEDIRHPETVWGVADLPATDRYLAQREAARS</sequence>
<proteinExistence type="predicted"/>
<evidence type="ECO:0000313" key="3">
    <source>
        <dbReference type="Proteomes" id="UP001218170"/>
    </source>
</evidence>
<dbReference type="SUPFAM" id="SSF46785">
    <property type="entry name" value="Winged helix' DNA-binding domain"/>
    <property type="match status" value="1"/>
</dbReference>
<dbReference type="EMBL" id="JAQZCI010000001">
    <property type="protein sequence ID" value="MDD7961015.1"/>
    <property type="molecule type" value="Genomic_DNA"/>
</dbReference>
<dbReference type="InterPro" id="IPR036388">
    <property type="entry name" value="WH-like_DNA-bd_sf"/>
</dbReference>
<dbReference type="RefSeq" id="WP_274263683.1">
    <property type="nucleotide sequence ID" value="NZ_JAQZCI010000001.1"/>
</dbReference>
<evidence type="ECO:0000313" key="2">
    <source>
        <dbReference type="EMBL" id="MDD7961015.1"/>
    </source>
</evidence>
<keyword evidence="3" id="KW-1185">Reference proteome</keyword>
<gene>
    <name evidence="2" type="ORF">PUW80_01475</name>
</gene>
<dbReference type="PANTHER" id="PTHR43252">
    <property type="entry name" value="TRANSCRIPTIONAL REGULATOR YQJI"/>
    <property type="match status" value="1"/>
</dbReference>
<dbReference type="InterPro" id="IPR005149">
    <property type="entry name" value="Tscrpt_reg_PadR_N"/>
</dbReference>
<protein>
    <submittedName>
        <fullName evidence="2">Helix-turn-helix transcriptional regulator</fullName>
    </submittedName>
</protein>